<feature type="binding site" evidence="3">
    <location>
        <position position="134"/>
    </location>
    <ligand>
        <name>Zn(2+)</name>
        <dbReference type="ChEBI" id="CHEBI:29105"/>
        <label>2</label>
    </ligand>
</feature>
<dbReference type="OrthoDB" id="9803995at2"/>
<name>A0A501XBR9_9BACT</name>
<comment type="caution">
    <text evidence="4">The sequence shown here is derived from an EMBL/GenBank/DDBJ whole genome shotgun (WGS) entry which is preliminary data.</text>
</comment>
<comment type="cofactor">
    <cofactor evidence="3">
        <name>Zn(2+)</name>
        <dbReference type="ChEBI" id="CHEBI:29105"/>
    </cofactor>
    <text evidence="3">Binds 2 Zn(2+) ions per subunit. One is catalytic and the other provides a structural contribution.</text>
</comment>
<dbReference type="CDD" id="cd00947">
    <property type="entry name" value="TBP_aldolase_IIB"/>
    <property type="match status" value="1"/>
</dbReference>
<dbReference type="PANTHER" id="PTHR30304">
    <property type="entry name" value="D-TAGATOSE-1,6-BISPHOSPHATE ALDOLASE"/>
    <property type="match status" value="1"/>
</dbReference>
<dbReference type="RefSeq" id="WP_140781041.1">
    <property type="nucleotide sequence ID" value="NZ_VFSS01000001.1"/>
</dbReference>
<dbReference type="Gene3D" id="3.20.20.70">
    <property type="entry name" value="Aldolase class I"/>
    <property type="match status" value="1"/>
</dbReference>
<feature type="binding site" evidence="2">
    <location>
        <position position="178"/>
    </location>
    <ligand>
        <name>dihydroxyacetone phosphate</name>
        <dbReference type="ChEBI" id="CHEBI:57642"/>
    </ligand>
</feature>
<keyword evidence="3" id="KW-0479">Metal-binding</keyword>
<gene>
    <name evidence="4" type="ORF">FJO69_00470</name>
</gene>
<evidence type="ECO:0000256" key="1">
    <source>
        <dbReference type="PIRSR" id="PIRSR001359-1"/>
    </source>
</evidence>
<accession>A0A501XBR9</accession>
<dbReference type="GO" id="GO:0008270">
    <property type="term" value="F:zinc ion binding"/>
    <property type="evidence" value="ECO:0007669"/>
    <property type="project" value="InterPro"/>
</dbReference>
<evidence type="ECO:0000256" key="3">
    <source>
        <dbReference type="PIRSR" id="PIRSR001359-3"/>
    </source>
</evidence>
<proteinExistence type="predicted"/>
<dbReference type="InterPro" id="IPR013785">
    <property type="entry name" value="Aldolase_TIM"/>
</dbReference>
<reference evidence="4 5" key="1">
    <citation type="submission" date="2019-06" db="EMBL/GenBank/DDBJ databases">
        <title>Mycoplasma falconis type strain whole genome sequence.</title>
        <authorList>
            <person name="Spergser J."/>
        </authorList>
    </citation>
    <scope>NUCLEOTIDE SEQUENCE [LARGE SCALE GENOMIC DNA]</scope>
    <source>
        <strain evidence="4 5">ATCC 51372</strain>
    </source>
</reference>
<organism evidence="4 5">
    <name type="scientific">[Mycoplasma] falconis</name>
    <dbReference type="NCBI Taxonomy" id="92403"/>
    <lineage>
        <taxon>Bacteria</taxon>
        <taxon>Bacillati</taxon>
        <taxon>Mycoplasmatota</taxon>
        <taxon>Mycoplasmoidales</taxon>
        <taxon>Metamycoplasmataceae</taxon>
        <taxon>Metamycoplasma</taxon>
    </lineage>
</organism>
<feature type="binding site" evidence="3">
    <location>
        <position position="206"/>
    </location>
    <ligand>
        <name>Zn(2+)</name>
        <dbReference type="ChEBI" id="CHEBI:29105"/>
        <label>1</label>
        <note>catalytic</note>
    </ligand>
</feature>
<dbReference type="EMBL" id="VFSS01000001">
    <property type="protein sequence ID" value="TPE58068.1"/>
    <property type="molecule type" value="Genomic_DNA"/>
</dbReference>
<dbReference type="PIRSF" id="PIRSF001359">
    <property type="entry name" value="F_bP_aldolase_II"/>
    <property type="match status" value="1"/>
</dbReference>
<dbReference type="InterPro" id="IPR050246">
    <property type="entry name" value="Class_II_FBP_aldolase"/>
</dbReference>
<keyword evidence="3" id="KW-0862">Zinc</keyword>
<feature type="binding site" evidence="3">
    <location>
        <position position="104"/>
    </location>
    <ligand>
        <name>Zn(2+)</name>
        <dbReference type="ChEBI" id="CHEBI:29105"/>
        <label>2</label>
    </ligand>
</feature>
<keyword evidence="5" id="KW-1185">Reference proteome</keyword>
<evidence type="ECO:0000313" key="5">
    <source>
        <dbReference type="Proteomes" id="UP000319776"/>
    </source>
</evidence>
<evidence type="ECO:0000313" key="4">
    <source>
        <dbReference type="EMBL" id="TPE58068.1"/>
    </source>
</evidence>
<evidence type="ECO:0000256" key="2">
    <source>
        <dbReference type="PIRSR" id="PIRSR001359-2"/>
    </source>
</evidence>
<dbReference type="SUPFAM" id="SSF51569">
    <property type="entry name" value="Aldolase"/>
    <property type="match status" value="1"/>
</dbReference>
<feature type="binding site" evidence="3">
    <location>
        <position position="177"/>
    </location>
    <ligand>
        <name>Zn(2+)</name>
        <dbReference type="ChEBI" id="CHEBI:29105"/>
        <label>1</label>
        <note>catalytic</note>
    </ligand>
</feature>
<sequence>MTNGKEIVKNLYKQGKAILHINANNLEWIKNILEVFNELREDVIIGFSPSAIKYMGGYKTCLNLVENLIEDLNIQIKAIPHLDHGNFYQCLKAINTGFKSVMFDGSHLPFEENYEKTKQLIDISKKNNVTVEAEVGLIGGQEDGIENLKCMLTDLKEAQKMKELGVDYLAVGINNYHGRYPEKWDGLNFTKLEELNNSLKIPLVLHGSSGIDLQEIKKAVKLGISKININTALQEVNAFAIKEYLEKYDLNKGKNYDPRKIYGFASEKVKQYLRAFVKDFLNEK</sequence>
<dbReference type="GO" id="GO:0016832">
    <property type="term" value="F:aldehyde-lyase activity"/>
    <property type="evidence" value="ECO:0007669"/>
    <property type="project" value="InterPro"/>
</dbReference>
<dbReference type="Pfam" id="PF01116">
    <property type="entry name" value="F_bP_aldolase"/>
    <property type="match status" value="1"/>
</dbReference>
<dbReference type="AlphaFoldDB" id="A0A501XBR9"/>
<protein>
    <submittedName>
        <fullName evidence="4">Class II fructose-bisphosphate aldolase family protein</fullName>
    </submittedName>
</protein>
<dbReference type="GO" id="GO:0005975">
    <property type="term" value="P:carbohydrate metabolic process"/>
    <property type="evidence" value="ECO:0007669"/>
    <property type="project" value="InterPro"/>
</dbReference>
<feature type="binding site" evidence="2">
    <location>
        <begin position="207"/>
        <end position="209"/>
    </location>
    <ligand>
        <name>dihydroxyacetone phosphate</name>
        <dbReference type="ChEBI" id="CHEBI:57642"/>
    </ligand>
</feature>
<dbReference type="PROSITE" id="PS00806">
    <property type="entry name" value="ALDOLASE_CLASS_II_2"/>
    <property type="match status" value="1"/>
</dbReference>
<dbReference type="Proteomes" id="UP000319776">
    <property type="component" value="Unassembled WGS sequence"/>
</dbReference>
<dbReference type="InterPro" id="IPR000771">
    <property type="entry name" value="FBA_II"/>
</dbReference>
<feature type="binding site" evidence="2">
    <location>
        <begin position="228"/>
        <end position="231"/>
    </location>
    <ligand>
        <name>dihydroxyacetone phosphate</name>
        <dbReference type="ChEBI" id="CHEBI:57642"/>
    </ligand>
</feature>
<feature type="binding site" evidence="3">
    <location>
        <position position="84"/>
    </location>
    <ligand>
        <name>Zn(2+)</name>
        <dbReference type="ChEBI" id="CHEBI:29105"/>
        <label>1</label>
        <note>catalytic</note>
    </ligand>
</feature>
<dbReference type="NCBIfam" id="TIGR00167">
    <property type="entry name" value="cbbA"/>
    <property type="match status" value="1"/>
</dbReference>
<dbReference type="PANTHER" id="PTHR30304:SF0">
    <property type="entry name" value="D-TAGATOSE-1,6-BISPHOSPHATE ALDOLASE SUBUNIT GATY-RELATED"/>
    <property type="match status" value="1"/>
</dbReference>
<feature type="active site" description="Proton donor" evidence="1">
    <location>
        <position position="83"/>
    </location>
</feature>